<sequence>MSTACGFPVKITLTSSESKNQRLNFCAAAWRPDWLPRFGITNLDRLPRFGITNLDRLPRFVITNLDRFSRFGINMGSVATFRHNLWIKYHIPVGDV</sequence>
<reference evidence="1" key="2">
    <citation type="submission" date="2015-06" db="UniProtKB">
        <authorList>
            <consortium name="EnsemblPlants"/>
        </authorList>
    </citation>
    <scope>IDENTIFICATION</scope>
    <source>
        <strain evidence="1">DM1-3 516 R44</strain>
    </source>
</reference>
<organism evidence="1 2">
    <name type="scientific">Solanum tuberosum</name>
    <name type="common">Potato</name>
    <dbReference type="NCBI Taxonomy" id="4113"/>
    <lineage>
        <taxon>Eukaryota</taxon>
        <taxon>Viridiplantae</taxon>
        <taxon>Streptophyta</taxon>
        <taxon>Embryophyta</taxon>
        <taxon>Tracheophyta</taxon>
        <taxon>Spermatophyta</taxon>
        <taxon>Magnoliopsida</taxon>
        <taxon>eudicotyledons</taxon>
        <taxon>Gunneridae</taxon>
        <taxon>Pentapetalae</taxon>
        <taxon>asterids</taxon>
        <taxon>lamiids</taxon>
        <taxon>Solanales</taxon>
        <taxon>Solanaceae</taxon>
        <taxon>Solanoideae</taxon>
        <taxon>Solaneae</taxon>
        <taxon>Solanum</taxon>
    </lineage>
</organism>
<protein>
    <submittedName>
        <fullName evidence="1">Uncharacterized protein</fullName>
    </submittedName>
</protein>
<keyword evidence="2" id="KW-1185">Reference proteome</keyword>
<name>M1DDQ9_SOLTU</name>
<dbReference type="PaxDb" id="4113-PGSC0003DMT400087383"/>
<dbReference type="Gramene" id="PGSC0003DMT400087383">
    <property type="protein sequence ID" value="PGSC0003DMT400087383"/>
    <property type="gene ID" value="PGSC0003DMG400036954"/>
</dbReference>
<proteinExistence type="predicted"/>
<dbReference type="EnsemblPlants" id="PGSC0003DMT400087383">
    <property type="protein sequence ID" value="PGSC0003DMT400087383"/>
    <property type="gene ID" value="PGSC0003DMG400036954"/>
</dbReference>
<dbReference type="AlphaFoldDB" id="M1DDQ9"/>
<dbReference type="Proteomes" id="UP000011115">
    <property type="component" value="Unassembled WGS sequence"/>
</dbReference>
<dbReference type="HOGENOM" id="CLU_2363773_0_0_1"/>
<dbReference type="InParanoid" id="M1DDQ9"/>
<accession>M1DDQ9</accession>
<evidence type="ECO:0000313" key="1">
    <source>
        <dbReference type="EnsemblPlants" id="PGSC0003DMT400087383"/>
    </source>
</evidence>
<reference evidence="2" key="1">
    <citation type="journal article" date="2011" name="Nature">
        <title>Genome sequence and analysis of the tuber crop potato.</title>
        <authorList>
            <consortium name="The Potato Genome Sequencing Consortium"/>
        </authorList>
    </citation>
    <scope>NUCLEOTIDE SEQUENCE [LARGE SCALE GENOMIC DNA]</scope>
    <source>
        <strain evidence="2">cv. DM1-3 516 R44</strain>
    </source>
</reference>
<evidence type="ECO:0000313" key="2">
    <source>
        <dbReference type="Proteomes" id="UP000011115"/>
    </source>
</evidence>